<proteinExistence type="predicted"/>
<dbReference type="Proteomes" id="UP001178507">
    <property type="component" value="Unassembled WGS sequence"/>
</dbReference>
<dbReference type="Pfam" id="PF13850">
    <property type="entry name" value="ERGIC_N"/>
    <property type="match status" value="1"/>
</dbReference>
<keyword evidence="3" id="KW-1185">Reference proteome</keyword>
<gene>
    <name evidence="2" type="ORF">EVOR1521_LOCUS14600</name>
</gene>
<organism evidence="2 3">
    <name type="scientific">Effrenium voratum</name>
    <dbReference type="NCBI Taxonomy" id="2562239"/>
    <lineage>
        <taxon>Eukaryota</taxon>
        <taxon>Sar</taxon>
        <taxon>Alveolata</taxon>
        <taxon>Dinophyceae</taxon>
        <taxon>Suessiales</taxon>
        <taxon>Symbiodiniaceae</taxon>
        <taxon>Effrenium</taxon>
    </lineage>
</organism>
<name>A0AA36N1M7_9DINO</name>
<evidence type="ECO:0000313" key="2">
    <source>
        <dbReference type="EMBL" id="CAJ1388829.1"/>
    </source>
</evidence>
<evidence type="ECO:0000259" key="1">
    <source>
        <dbReference type="Pfam" id="PF13850"/>
    </source>
</evidence>
<accession>A0AA36N1M7</accession>
<evidence type="ECO:0000313" key="3">
    <source>
        <dbReference type="Proteomes" id="UP001178507"/>
    </source>
</evidence>
<dbReference type="EMBL" id="CAUJNA010001768">
    <property type="protein sequence ID" value="CAJ1388829.1"/>
    <property type="molecule type" value="Genomic_DNA"/>
</dbReference>
<feature type="domain" description="Endoplasmic reticulum vesicle transporter N-terminal" evidence="1">
    <location>
        <begin position="2"/>
        <end position="46"/>
    </location>
</feature>
<protein>
    <recommendedName>
        <fullName evidence="1">Endoplasmic reticulum vesicle transporter N-terminal domain-containing protein</fullName>
    </recommendedName>
</protein>
<dbReference type="AlphaFoldDB" id="A0AA36N1M7"/>
<reference evidence="2" key="1">
    <citation type="submission" date="2023-08" db="EMBL/GenBank/DDBJ databases">
        <authorList>
            <person name="Chen Y."/>
            <person name="Shah S."/>
            <person name="Dougan E. K."/>
            <person name="Thang M."/>
            <person name="Chan C."/>
        </authorList>
    </citation>
    <scope>NUCLEOTIDE SEQUENCE</scope>
</reference>
<dbReference type="InterPro" id="IPR039542">
    <property type="entry name" value="Erv_N"/>
</dbReference>
<sequence>MTSQRRTDVALDSNQDSMLGIHFDVTMLDMACDHVTVGVWDAFGTDRMNITKNLVKQRIDHRGVDKGHAYTDDELTELDFSERPG</sequence>
<comment type="caution">
    <text evidence="2">The sequence shown here is derived from an EMBL/GenBank/DDBJ whole genome shotgun (WGS) entry which is preliminary data.</text>
</comment>